<accession>A0A6M3JLT4</accession>
<reference evidence="1" key="1">
    <citation type="submission" date="2020-03" db="EMBL/GenBank/DDBJ databases">
        <title>The deep terrestrial virosphere.</title>
        <authorList>
            <person name="Holmfeldt K."/>
            <person name="Nilsson E."/>
            <person name="Simone D."/>
            <person name="Lopez-Fernandez M."/>
            <person name="Wu X."/>
            <person name="de Brujin I."/>
            <person name="Lundin D."/>
            <person name="Andersson A."/>
            <person name="Bertilsson S."/>
            <person name="Dopson M."/>
        </authorList>
    </citation>
    <scope>NUCLEOTIDE SEQUENCE</scope>
    <source>
        <strain evidence="1">MM415A03888</strain>
    </source>
</reference>
<evidence type="ECO:0000313" key="1">
    <source>
        <dbReference type="EMBL" id="QJA70208.1"/>
    </source>
</evidence>
<organism evidence="1">
    <name type="scientific">viral metagenome</name>
    <dbReference type="NCBI Taxonomy" id="1070528"/>
    <lineage>
        <taxon>unclassified sequences</taxon>
        <taxon>metagenomes</taxon>
        <taxon>organismal metagenomes</taxon>
    </lineage>
</organism>
<dbReference type="AlphaFoldDB" id="A0A6M3JLT4"/>
<proteinExistence type="predicted"/>
<protein>
    <submittedName>
        <fullName evidence="1">Uncharacterized protein</fullName>
    </submittedName>
</protein>
<sequence length="59" mass="6835">MKSPYRFRIGQRIRTPNNTTGVIVTYEADGRVRVVLATGEVKRFLEGMIEPERTEHNED</sequence>
<gene>
    <name evidence="1" type="ORF">MM415A03888_0002</name>
</gene>
<name>A0A6M3JLT4_9ZZZZ</name>
<dbReference type="EMBL" id="MT141773">
    <property type="protein sequence ID" value="QJA70208.1"/>
    <property type="molecule type" value="Genomic_DNA"/>
</dbReference>